<accession>A0ABQ1FJ35</accession>
<dbReference type="Proteomes" id="UP000615455">
    <property type="component" value="Unassembled WGS sequence"/>
</dbReference>
<evidence type="ECO:0000256" key="1">
    <source>
        <dbReference type="SAM" id="Phobius"/>
    </source>
</evidence>
<organism evidence="2 3">
    <name type="scientific">Paenibacillus marchantiophytorum</name>
    <dbReference type="NCBI Taxonomy" id="1619310"/>
    <lineage>
        <taxon>Bacteria</taxon>
        <taxon>Bacillati</taxon>
        <taxon>Bacillota</taxon>
        <taxon>Bacilli</taxon>
        <taxon>Bacillales</taxon>
        <taxon>Paenibacillaceae</taxon>
        <taxon>Paenibacillus</taxon>
    </lineage>
</organism>
<keyword evidence="1" id="KW-0472">Membrane</keyword>
<keyword evidence="1" id="KW-0812">Transmembrane</keyword>
<evidence type="ECO:0000313" key="2">
    <source>
        <dbReference type="EMBL" id="GGA14889.1"/>
    </source>
</evidence>
<feature type="transmembrane region" description="Helical" evidence="1">
    <location>
        <begin position="7"/>
        <end position="27"/>
    </location>
</feature>
<sequence>MSPTCEGFVTLLVILYTGFWVAVYLILESVYNRNPNWTGFVPRRKIKLETYERGYEHE</sequence>
<evidence type="ECO:0000313" key="3">
    <source>
        <dbReference type="Proteomes" id="UP000615455"/>
    </source>
</evidence>
<dbReference type="EMBL" id="BMHE01000078">
    <property type="protein sequence ID" value="GGA14889.1"/>
    <property type="molecule type" value="Genomic_DNA"/>
</dbReference>
<keyword evidence="3" id="KW-1185">Reference proteome</keyword>
<reference evidence="3" key="1">
    <citation type="journal article" date="2019" name="Int. J. Syst. Evol. Microbiol.">
        <title>The Global Catalogue of Microorganisms (GCM) 10K type strain sequencing project: providing services to taxonomists for standard genome sequencing and annotation.</title>
        <authorList>
            <consortium name="The Broad Institute Genomics Platform"/>
            <consortium name="The Broad Institute Genome Sequencing Center for Infectious Disease"/>
            <person name="Wu L."/>
            <person name="Ma J."/>
        </authorList>
    </citation>
    <scope>NUCLEOTIDE SEQUENCE [LARGE SCALE GENOMIC DNA]</scope>
    <source>
        <strain evidence="3">CGMCC 1.15043</strain>
    </source>
</reference>
<comment type="caution">
    <text evidence="2">The sequence shown here is derived from an EMBL/GenBank/DDBJ whole genome shotgun (WGS) entry which is preliminary data.</text>
</comment>
<proteinExistence type="predicted"/>
<keyword evidence="1" id="KW-1133">Transmembrane helix</keyword>
<protein>
    <submittedName>
        <fullName evidence="2">Uncharacterized protein</fullName>
    </submittedName>
</protein>
<gene>
    <name evidence="2" type="ORF">GCM10008018_69700</name>
</gene>
<name>A0ABQ1FJ35_9BACL</name>